<keyword evidence="2" id="KW-0813">Transport</keyword>
<dbReference type="Proteomes" id="UP000004191">
    <property type="component" value="Unassembled WGS sequence"/>
</dbReference>
<keyword evidence="3" id="KW-0547">Nucleotide-binding</keyword>
<dbReference type="GO" id="GO:0016887">
    <property type="term" value="F:ATP hydrolysis activity"/>
    <property type="evidence" value="ECO:0007669"/>
    <property type="project" value="InterPro"/>
</dbReference>
<keyword evidence="4" id="KW-0067">ATP-binding</keyword>
<comment type="caution">
    <text evidence="6">The sequence shown here is derived from an EMBL/GenBank/DDBJ whole genome shotgun (WGS) entry which is preliminary data.</text>
</comment>
<dbReference type="HOGENOM" id="CLU_000604_1_22_9"/>
<dbReference type="OrthoDB" id="9802264at2"/>
<accession>H3NMF0</accession>
<name>H3NMF0_9FIRM</name>
<dbReference type="PROSITE" id="PS50893">
    <property type="entry name" value="ABC_TRANSPORTER_2"/>
    <property type="match status" value="1"/>
</dbReference>
<proteinExistence type="inferred from homology"/>
<dbReference type="FunFam" id="3.40.50.300:FF:000032">
    <property type="entry name" value="Export ABC transporter ATP-binding protein"/>
    <property type="match status" value="1"/>
</dbReference>
<organism evidence="6 7">
    <name type="scientific">Helcococcus kunzii ATCC 51366</name>
    <dbReference type="NCBI Taxonomy" id="883114"/>
    <lineage>
        <taxon>Bacteria</taxon>
        <taxon>Bacillati</taxon>
        <taxon>Bacillota</taxon>
        <taxon>Tissierellia</taxon>
        <taxon>Tissierellales</taxon>
        <taxon>Peptoniphilaceae</taxon>
        <taxon>Helcococcus</taxon>
    </lineage>
</organism>
<evidence type="ECO:0000259" key="5">
    <source>
        <dbReference type="PROSITE" id="PS50893"/>
    </source>
</evidence>
<dbReference type="InterPro" id="IPR017871">
    <property type="entry name" value="ABC_transporter-like_CS"/>
</dbReference>
<dbReference type="STRING" id="883114.HMPREF9709_00511"/>
<dbReference type="Gene3D" id="3.40.50.300">
    <property type="entry name" value="P-loop containing nucleotide triphosphate hydrolases"/>
    <property type="match status" value="1"/>
</dbReference>
<gene>
    <name evidence="6" type="ORF">HMPREF9709_00511</name>
</gene>
<dbReference type="GO" id="GO:0098796">
    <property type="term" value="C:membrane protein complex"/>
    <property type="evidence" value="ECO:0007669"/>
    <property type="project" value="UniProtKB-ARBA"/>
</dbReference>
<evidence type="ECO:0000256" key="1">
    <source>
        <dbReference type="ARBA" id="ARBA00005417"/>
    </source>
</evidence>
<dbReference type="InterPro" id="IPR003593">
    <property type="entry name" value="AAA+_ATPase"/>
</dbReference>
<evidence type="ECO:0000256" key="3">
    <source>
        <dbReference type="ARBA" id="ARBA00022741"/>
    </source>
</evidence>
<dbReference type="PATRIC" id="fig|883114.3.peg.505"/>
<dbReference type="AlphaFoldDB" id="H3NMF0"/>
<dbReference type="InterPro" id="IPR017911">
    <property type="entry name" value="MacB-like_ATP-bd"/>
</dbReference>
<dbReference type="GO" id="GO:0005524">
    <property type="term" value="F:ATP binding"/>
    <property type="evidence" value="ECO:0007669"/>
    <property type="project" value="UniProtKB-KW"/>
</dbReference>
<evidence type="ECO:0000256" key="2">
    <source>
        <dbReference type="ARBA" id="ARBA00022448"/>
    </source>
</evidence>
<dbReference type="InterPro" id="IPR003439">
    <property type="entry name" value="ABC_transporter-like_ATP-bd"/>
</dbReference>
<dbReference type="PANTHER" id="PTHR42798:SF7">
    <property type="entry name" value="ALPHA-D-RIBOSE 1-METHYLPHOSPHONATE 5-TRIPHOSPHATE SYNTHASE SUBUNIT PHNL"/>
    <property type="match status" value="1"/>
</dbReference>
<dbReference type="eggNOG" id="COG1136">
    <property type="taxonomic scope" value="Bacteria"/>
</dbReference>
<dbReference type="SUPFAM" id="SSF52540">
    <property type="entry name" value="P-loop containing nucleoside triphosphate hydrolases"/>
    <property type="match status" value="1"/>
</dbReference>
<reference evidence="6 7" key="1">
    <citation type="submission" date="2012-01" db="EMBL/GenBank/DDBJ databases">
        <title>The Genome Sequence of Helcococcus kunzii ATCC 51366.</title>
        <authorList>
            <consortium name="The Broad Institute Genome Sequencing Platform"/>
            <person name="Earl A."/>
            <person name="Ward D."/>
            <person name="Feldgarden M."/>
            <person name="Gevers D."/>
            <person name="Huys G."/>
            <person name="Young S.K."/>
            <person name="Zeng Q."/>
            <person name="Gargeya S."/>
            <person name="Fitzgerald M."/>
            <person name="Haas B."/>
            <person name="Abouelleil A."/>
            <person name="Alvarado L."/>
            <person name="Arachchi H.M."/>
            <person name="Berlin A."/>
            <person name="Chapman S.B."/>
            <person name="Gearin G."/>
            <person name="Goldberg J."/>
            <person name="Griggs A."/>
            <person name="Gujja S."/>
            <person name="Hansen M."/>
            <person name="Heiman D."/>
            <person name="Howarth C."/>
            <person name="Larimer J."/>
            <person name="Lui A."/>
            <person name="MacDonald P.J.P."/>
            <person name="McCowen C."/>
            <person name="Montmayeur A."/>
            <person name="Murphy C."/>
            <person name="Neiman D."/>
            <person name="Pearson M."/>
            <person name="Priest M."/>
            <person name="Roberts A."/>
            <person name="Saif S."/>
            <person name="Shea T."/>
            <person name="Sisk P."/>
            <person name="Stolte C."/>
            <person name="Sykes S."/>
            <person name="Wortman J."/>
            <person name="Nusbaum C."/>
            <person name="Birren B."/>
        </authorList>
    </citation>
    <scope>NUCLEOTIDE SEQUENCE [LARGE SCALE GENOMIC DNA]</scope>
    <source>
        <strain evidence="6 7">ATCC 51366</strain>
    </source>
</reference>
<dbReference type="CDD" id="cd03255">
    <property type="entry name" value="ABC_MJ0796_LolCDE_FtsE"/>
    <property type="match status" value="1"/>
</dbReference>
<dbReference type="SMART" id="SM00382">
    <property type="entry name" value="AAA"/>
    <property type="match status" value="1"/>
</dbReference>
<sequence>MKVLEVKNLRKIYKKTNTEALKNVNFSVEKNEFVAIMGESGSGKSTLLNIIATLDKPTSGSVLINENNIESLTSDKLANFRREELGFVFQDFNLIDTFNVKDNILLPLVLSNVNHKNFDERLNEVAKELNISEIINKNVNQLSGGQKQRVAIARALITNPSLILADEPTGQLDSKSSEIVMNTFENINKNNNTILMVTHSIRSASFAQRVLFIKDGILFHEIYRGEISNIDFAEKISNSLTLLNRMGE</sequence>
<dbReference type="GO" id="GO:0022857">
    <property type="term" value="F:transmembrane transporter activity"/>
    <property type="evidence" value="ECO:0007669"/>
    <property type="project" value="UniProtKB-ARBA"/>
</dbReference>
<dbReference type="GeneID" id="96998525"/>
<dbReference type="PROSITE" id="PS00211">
    <property type="entry name" value="ABC_TRANSPORTER_1"/>
    <property type="match status" value="1"/>
</dbReference>
<dbReference type="RefSeq" id="WP_005397680.1">
    <property type="nucleotide sequence ID" value="NZ_JH601088.1"/>
</dbReference>
<keyword evidence="7" id="KW-1185">Reference proteome</keyword>
<protein>
    <submittedName>
        <fullName evidence="6">Putative bacteriocin export ABC transporter, lactococcin 972 group</fullName>
    </submittedName>
</protein>
<dbReference type="PANTHER" id="PTHR42798">
    <property type="entry name" value="LIPOPROTEIN-RELEASING SYSTEM ATP-BINDING PROTEIN LOLD"/>
    <property type="match status" value="1"/>
</dbReference>
<dbReference type="InterPro" id="IPR027417">
    <property type="entry name" value="P-loop_NTPase"/>
</dbReference>
<feature type="domain" description="ABC transporter" evidence="5">
    <location>
        <begin position="4"/>
        <end position="240"/>
    </location>
</feature>
<dbReference type="Pfam" id="PF00005">
    <property type="entry name" value="ABC_tran"/>
    <property type="match status" value="1"/>
</dbReference>
<evidence type="ECO:0000256" key="4">
    <source>
        <dbReference type="ARBA" id="ARBA00022840"/>
    </source>
</evidence>
<evidence type="ECO:0000313" key="6">
    <source>
        <dbReference type="EMBL" id="EHR35085.1"/>
    </source>
</evidence>
<comment type="similarity">
    <text evidence="1">Belongs to the ABC transporter superfamily.</text>
</comment>
<evidence type="ECO:0000313" key="7">
    <source>
        <dbReference type="Proteomes" id="UP000004191"/>
    </source>
</evidence>
<dbReference type="EMBL" id="AGEI01000013">
    <property type="protein sequence ID" value="EHR35085.1"/>
    <property type="molecule type" value="Genomic_DNA"/>
</dbReference>